<dbReference type="PANTHER" id="PTHR43531:SF11">
    <property type="entry name" value="METHYL-ACCEPTING CHEMOTAXIS PROTEIN 3"/>
    <property type="match status" value="1"/>
</dbReference>
<evidence type="ECO:0000256" key="6">
    <source>
        <dbReference type="ARBA" id="ARBA00023136"/>
    </source>
</evidence>
<reference evidence="13" key="1">
    <citation type="journal article" date="2023" name="Int. J. Syst. Evol. Microbiol.">
        <title>Mesoterricola silvestris gen. nov., sp. nov., Mesoterricola sediminis sp. nov., Geothrix oryzae sp. nov., Geothrix edaphica sp. nov., Geothrix rubra sp. nov., and Geothrix limicola sp. nov., six novel members of Acidobacteriota isolated from soils.</title>
        <authorList>
            <person name="Itoh H."/>
            <person name="Sugisawa Y."/>
            <person name="Mise K."/>
            <person name="Xu Z."/>
            <person name="Kuniyasu M."/>
            <person name="Ushijima N."/>
            <person name="Kawano K."/>
            <person name="Kobayashi E."/>
            <person name="Shiratori Y."/>
            <person name="Masuda Y."/>
            <person name="Senoo K."/>
        </authorList>
    </citation>
    <scope>NUCLEOTIDE SEQUENCE</scope>
    <source>
        <strain evidence="13">W786</strain>
    </source>
</reference>
<dbReference type="PRINTS" id="PR00260">
    <property type="entry name" value="CHEMTRNSDUCR"/>
</dbReference>
<keyword evidence="3" id="KW-0145">Chemotaxis</keyword>
<dbReference type="SMART" id="SM00304">
    <property type="entry name" value="HAMP"/>
    <property type="match status" value="1"/>
</dbReference>
<feature type="region of interest" description="Disordered" evidence="9">
    <location>
        <begin position="324"/>
        <end position="355"/>
    </location>
</feature>
<protein>
    <submittedName>
        <fullName evidence="13">Chemotaxis protein</fullName>
    </submittedName>
</protein>
<dbReference type="SMART" id="SM01049">
    <property type="entry name" value="Cache_2"/>
    <property type="match status" value="1"/>
</dbReference>
<evidence type="ECO:0000256" key="8">
    <source>
        <dbReference type="PROSITE-ProRule" id="PRU00284"/>
    </source>
</evidence>
<dbReference type="RefSeq" id="WP_243330523.1">
    <property type="nucleotide sequence ID" value="NZ_AP027081.1"/>
</dbReference>
<evidence type="ECO:0000313" key="14">
    <source>
        <dbReference type="Proteomes" id="UP001228113"/>
    </source>
</evidence>
<evidence type="ECO:0000256" key="7">
    <source>
        <dbReference type="ARBA" id="ARBA00029447"/>
    </source>
</evidence>
<feature type="transmembrane region" description="Helical" evidence="10">
    <location>
        <begin position="193"/>
        <end position="211"/>
    </location>
</feature>
<dbReference type="Pfam" id="PF00015">
    <property type="entry name" value="MCPsignal"/>
    <property type="match status" value="1"/>
</dbReference>
<dbReference type="InterPro" id="IPR004090">
    <property type="entry name" value="Chemotax_Me-accpt_rcpt"/>
</dbReference>
<dbReference type="CDD" id="cd06225">
    <property type="entry name" value="HAMP"/>
    <property type="match status" value="1"/>
</dbReference>
<keyword evidence="5 10" id="KW-1133">Transmembrane helix</keyword>
<evidence type="ECO:0000259" key="11">
    <source>
        <dbReference type="PROSITE" id="PS50111"/>
    </source>
</evidence>
<comment type="similarity">
    <text evidence="7">Belongs to the methyl-accepting chemotaxis (MCP) protein family.</text>
</comment>
<dbReference type="AlphaFoldDB" id="A0AA48GT61"/>
<keyword evidence="8" id="KW-0807">Transducer</keyword>
<evidence type="ECO:0000256" key="5">
    <source>
        <dbReference type="ARBA" id="ARBA00022989"/>
    </source>
</evidence>
<evidence type="ECO:0000256" key="4">
    <source>
        <dbReference type="ARBA" id="ARBA00022692"/>
    </source>
</evidence>
<dbReference type="PROSITE" id="PS50885">
    <property type="entry name" value="HAMP"/>
    <property type="match status" value="1"/>
</dbReference>
<dbReference type="Gene3D" id="3.30.450.20">
    <property type="entry name" value="PAS domain"/>
    <property type="match status" value="1"/>
</dbReference>
<accession>A0AA48GT61</accession>
<feature type="domain" description="HAMP" evidence="12">
    <location>
        <begin position="217"/>
        <end position="266"/>
    </location>
</feature>
<dbReference type="InterPro" id="IPR003660">
    <property type="entry name" value="HAMP_dom"/>
</dbReference>
<proteinExistence type="inferred from homology"/>
<dbReference type="InterPro" id="IPR004089">
    <property type="entry name" value="MCPsignal_dom"/>
</dbReference>
<evidence type="ECO:0000256" key="10">
    <source>
        <dbReference type="SAM" id="Phobius"/>
    </source>
</evidence>
<dbReference type="GO" id="GO:0006935">
    <property type="term" value="P:chemotaxis"/>
    <property type="evidence" value="ECO:0007669"/>
    <property type="project" value="UniProtKB-KW"/>
</dbReference>
<dbReference type="InterPro" id="IPR051310">
    <property type="entry name" value="MCP_chemotaxis"/>
</dbReference>
<dbReference type="SUPFAM" id="SSF58104">
    <property type="entry name" value="Methyl-accepting chemotaxis protein (MCP) signaling domain"/>
    <property type="match status" value="1"/>
</dbReference>
<evidence type="ECO:0000256" key="1">
    <source>
        <dbReference type="ARBA" id="ARBA00004651"/>
    </source>
</evidence>
<evidence type="ECO:0000256" key="2">
    <source>
        <dbReference type="ARBA" id="ARBA00022475"/>
    </source>
</evidence>
<dbReference type="Proteomes" id="UP001228113">
    <property type="component" value="Chromosome"/>
</dbReference>
<feature type="domain" description="Methyl-accepting transducer" evidence="11">
    <location>
        <begin position="278"/>
        <end position="514"/>
    </location>
</feature>
<dbReference type="PANTHER" id="PTHR43531">
    <property type="entry name" value="PROTEIN ICFG"/>
    <property type="match status" value="1"/>
</dbReference>
<dbReference type="PROSITE" id="PS50111">
    <property type="entry name" value="CHEMOTAXIS_TRANSDUC_2"/>
    <property type="match status" value="1"/>
</dbReference>
<dbReference type="EMBL" id="AP027081">
    <property type="protein sequence ID" value="BDU77127.1"/>
    <property type="molecule type" value="Genomic_DNA"/>
</dbReference>
<keyword evidence="6 10" id="KW-0472">Membrane</keyword>
<keyword evidence="4 10" id="KW-0812">Transmembrane</keyword>
<organism evidence="13 14">
    <name type="scientific">Mesoterricola sediminis</name>
    <dbReference type="NCBI Taxonomy" id="2927980"/>
    <lineage>
        <taxon>Bacteria</taxon>
        <taxon>Pseudomonadati</taxon>
        <taxon>Acidobacteriota</taxon>
        <taxon>Holophagae</taxon>
        <taxon>Holophagales</taxon>
        <taxon>Holophagaceae</taxon>
        <taxon>Mesoterricola</taxon>
    </lineage>
</organism>
<dbReference type="SMART" id="SM00283">
    <property type="entry name" value="MA"/>
    <property type="match status" value="1"/>
</dbReference>
<keyword evidence="14" id="KW-1185">Reference proteome</keyword>
<dbReference type="Pfam" id="PF17200">
    <property type="entry name" value="sCache_2"/>
    <property type="match status" value="1"/>
</dbReference>
<evidence type="ECO:0000313" key="13">
    <source>
        <dbReference type="EMBL" id="BDU77127.1"/>
    </source>
</evidence>
<dbReference type="InterPro" id="IPR033480">
    <property type="entry name" value="sCache_2"/>
</dbReference>
<name>A0AA48GT61_9BACT</name>
<evidence type="ECO:0000256" key="9">
    <source>
        <dbReference type="SAM" id="MobiDB-lite"/>
    </source>
</evidence>
<keyword evidence="2" id="KW-1003">Cell membrane</keyword>
<comment type="subcellular location">
    <subcellularLocation>
        <location evidence="1">Cell membrane</location>
        <topology evidence="1">Multi-pass membrane protein</topology>
    </subcellularLocation>
</comment>
<dbReference type="Pfam" id="PF00672">
    <property type="entry name" value="HAMP"/>
    <property type="match status" value="1"/>
</dbReference>
<dbReference type="GO" id="GO:0007165">
    <property type="term" value="P:signal transduction"/>
    <property type="evidence" value="ECO:0007669"/>
    <property type="project" value="UniProtKB-KW"/>
</dbReference>
<dbReference type="GO" id="GO:0004888">
    <property type="term" value="F:transmembrane signaling receptor activity"/>
    <property type="evidence" value="ECO:0007669"/>
    <property type="project" value="InterPro"/>
</dbReference>
<dbReference type="KEGG" id="msea:METESE_20850"/>
<evidence type="ECO:0000256" key="3">
    <source>
        <dbReference type="ARBA" id="ARBA00022500"/>
    </source>
</evidence>
<evidence type="ECO:0000259" key="12">
    <source>
        <dbReference type="PROSITE" id="PS50885"/>
    </source>
</evidence>
<sequence length="529" mass="57261">MAMEASRSYLRSLAGKVFTTAMIPVVLFVLVVAGFILPKVRTDLLRAKKEGLRNVVETVQSQVTALAREAQEGRLPLDEAQRRAKDLVRAARFEGSNYLFIHGPSHVILVLPSAPQFENKAPEQLPPATLTIVRALRAGSEDPAGTYYDYPFAKIGKEGLFPKSAYAKRVREWDWVIGAGVYLDDIDVLMWRISYVVLGATLLVAALAAWFSQRRAQAMVRPIRQLVQGLRDSDLSKAIAVESRDEIGEAAEAFNAYNHKMRDTVTDIAAFSDRVASGSAELAATSQEMARAVHDIARVSEGLRDAGLQVSRAMEELNGNVEAMRQRTQATAGQSREAVDDTSRGAEAGQAASRGMEEIRDAAGQVLRAVQVIQEIARQTNLLSLNAAIEAAKAGNLGKGFAVVAEEVRKLAERSRSAAQEIAHLNERSQEAVAGGEQGVRTTLQNLEAIRARIDTIAASIQEIGALSQSQAETSRDVAERMSQTTDRLAQNASATQELSATVSEITKTSDDLASVAEGLRHVVAGFKV</sequence>
<dbReference type="Gene3D" id="1.10.287.950">
    <property type="entry name" value="Methyl-accepting chemotaxis protein"/>
    <property type="match status" value="1"/>
</dbReference>
<feature type="transmembrane region" description="Helical" evidence="10">
    <location>
        <begin position="17"/>
        <end position="37"/>
    </location>
</feature>
<gene>
    <name evidence="13" type="primary">mcp40H-11</name>
    <name evidence="13" type="ORF">METESE_20850</name>
</gene>
<dbReference type="GO" id="GO:0005886">
    <property type="term" value="C:plasma membrane"/>
    <property type="evidence" value="ECO:0007669"/>
    <property type="project" value="UniProtKB-SubCell"/>
</dbReference>